<comment type="caution">
    <text evidence="1">The sequence shown here is derived from an EMBL/GenBank/DDBJ whole genome shotgun (WGS) entry which is preliminary data.</text>
</comment>
<organism evidence="1 2">
    <name type="scientific">Sutcliffiella rhizosphaerae</name>
    <dbReference type="NCBI Taxonomy" id="2880967"/>
    <lineage>
        <taxon>Bacteria</taxon>
        <taxon>Bacillati</taxon>
        <taxon>Bacillota</taxon>
        <taxon>Bacilli</taxon>
        <taxon>Bacillales</taxon>
        <taxon>Bacillaceae</taxon>
        <taxon>Sutcliffiella</taxon>
    </lineage>
</organism>
<name>A0ABM8YQ19_9BACI</name>
<accession>A0ABM8YQ19</accession>
<keyword evidence="2" id="KW-1185">Reference proteome</keyword>
<dbReference type="EMBL" id="CAKJTJ010000016">
    <property type="protein sequence ID" value="CAG9622072.1"/>
    <property type="molecule type" value="Genomic_DNA"/>
</dbReference>
<evidence type="ECO:0000313" key="1">
    <source>
        <dbReference type="EMBL" id="CAG9622072.1"/>
    </source>
</evidence>
<sequence>MARRHLSNHQRQIVGDEKVLIPVSSVAHIDEKNELSNQSLLLKKAFYFFKTPLTLWMITS</sequence>
<dbReference type="Proteomes" id="UP000789833">
    <property type="component" value="Unassembled WGS sequence"/>
</dbReference>
<proteinExistence type="predicted"/>
<gene>
    <name evidence="1" type="ORF">BACCIP111883_02863</name>
</gene>
<reference evidence="1 2" key="1">
    <citation type="submission" date="2021-10" db="EMBL/GenBank/DDBJ databases">
        <authorList>
            <person name="Criscuolo A."/>
        </authorList>
    </citation>
    <scope>NUCLEOTIDE SEQUENCE [LARGE SCALE GENOMIC DNA]</scope>
    <source>
        <strain evidence="2">CIP 111883</strain>
    </source>
</reference>
<protein>
    <submittedName>
        <fullName evidence="1">Uncharacterized protein</fullName>
    </submittedName>
</protein>
<evidence type="ECO:0000313" key="2">
    <source>
        <dbReference type="Proteomes" id="UP000789833"/>
    </source>
</evidence>